<evidence type="ECO:0000256" key="1">
    <source>
        <dbReference type="SAM" id="MobiDB-lite"/>
    </source>
</evidence>
<dbReference type="EMBL" id="JAVTTO010000005">
    <property type="protein sequence ID" value="MDT7833352.1"/>
    <property type="molecule type" value="Genomic_DNA"/>
</dbReference>
<dbReference type="Pfam" id="PF16118">
    <property type="entry name" value="DUF4834"/>
    <property type="match status" value="1"/>
</dbReference>
<keyword evidence="2" id="KW-1133">Transmembrane helix</keyword>
<evidence type="ECO:0000313" key="4">
    <source>
        <dbReference type="Proteomes" id="UP001257277"/>
    </source>
</evidence>
<reference evidence="3 4" key="1">
    <citation type="submission" date="2023-09" db="EMBL/GenBank/DDBJ databases">
        <title>Novel taxa isolated from Blanes Bay.</title>
        <authorList>
            <person name="Rey-Velasco X."/>
            <person name="Lucena T."/>
        </authorList>
    </citation>
    <scope>NUCLEOTIDE SEQUENCE [LARGE SCALE GENOMIC DNA]</scope>
    <source>
        <strain evidence="3 4">S356</strain>
    </source>
</reference>
<keyword evidence="4" id="KW-1185">Reference proteome</keyword>
<dbReference type="Proteomes" id="UP001257277">
    <property type="component" value="Unassembled WGS sequence"/>
</dbReference>
<dbReference type="InterPro" id="IPR032272">
    <property type="entry name" value="DUF4834"/>
</dbReference>
<feature type="compositionally biased region" description="Polar residues" evidence="1">
    <location>
        <begin position="46"/>
        <end position="55"/>
    </location>
</feature>
<keyword evidence="2" id="KW-0812">Transmembrane</keyword>
<organism evidence="3 4">
    <name type="scientific">Asprobacillus argus</name>
    <dbReference type="NCBI Taxonomy" id="3076534"/>
    <lineage>
        <taxon>Bacteria</taxon>
        <taxon>Pseudomonadati</taxon>
        <taxon>Bacteroidota</taxon>
        <taxon>Flavobacteriia</taxon>
        <taxon>Flavobacteriales</taxon>
        <taxon>Flavobacteriaceae</taxon>
        <taxon>Asprobacillus</taxon>
    </lineage>
</organism>
<evidence type="ECO:0000313" key="3">
    <source>
        <dbReference type="EMBL" id="MDT7833352.1"/>
    </source>
</evidence>
<evidence type="ECO:0000256" key="2">
    <source>
        <dbReference type="SAM" id="Phobius"/>
    </source>
</evidence>
<accession>A0ABU3LJY5</accession>
<dbReference type="RefSeq" id="WP_349242603.1">
    <property type="nucleotide sequence ID" value="NZ_JAVTTO010000005.1"/>
</dbReference>
<gene>
    <name evidence="3" type="ORF">RQM59_13260</name>
</gene>
<comment type="caution">
    <text evidence="3">The sequence shown here is derived from an EMBL/GenBank/DDBJ whole genome shotgun (WGS) entry which is preliminary data.</text>
</comment>
<protein>
    <submittedName>
        <fullName evidence="3">DUF4834 family protein</fullName>
    </submittedName>
</protein>
<proteinExistence type="predicted"/>
<feature type="compositionally biased region" description="Basic and acidic residues" evidence="1">
    <location>
        <begin position="59"/>
        <end position="71"/>
    </location>
</feature>
<sequence length="91" mass="10591">MQQAELMGFLRTILIILFIYYLLKFLARIFAPILLKKAVNNMQQKAQQQYNSQHQHTAKAKEGETVIDRKPNSQKQSDSSVGEYVDFEELD</sequence>
<name>A0ABU3LJY5_9FLAO</name>
<feature type="transmembrane region" description="Helical" evidence="2">
    <location>
        <begin position="12"/>
        <end position="35"/>
    </location>
</feature>
<keyword evidence="2" id="KW-0472">Membrane</keyword>
<feature type="region of interest" description="Disordered" evidence="1">
    <location>
        <begin position="46"/>
        <end position="91"/>
    </location>
</feature>